<dbReference type="EMBL" id="SMKI01000330">
    <property type="protein sequence ID" value="TDC69687.1"/>
    <property type="molecule type" value="Genomic_DNA"/>
</dbReference>
<evidence type="ECO:0000313" key="1">
    <source>
        <dbReference type="EMBL" id="TDC69687.1"/>
    </source>
</evidence>
<dbReference type="OrthoDB" id="4246434at2"/>
<comment type="caution">
    <text evidence="1">The sequence shown here is derived from an EMBL/GenBank/DDBJ whole genome shotgun (WGS) entry which is preliminary data.</text>
</comment>
<sequence>MPEPPWEPTGRPGDFGPLGPWTLERTEYLGRTDAPVRCLPVVLRGHVIGYLWGSETEDAAGYVSRAGTGAVGFDAGGPWLRRFREARDAGLSGWEAVQLWIGEPADPRAGAIPADAAELALPDSAAARRLARSADDYARRR</sequence>
<dbReference type="RefSeq" id="WP_132820529.1">
    <property type="nucleotide sequence ID" value="NZ_SMKI01000330.1"/>
</dbReference>
<evidence type="ECO:0000313" key="2">
    <source>
        <dbReference type="Proteomes" id="UP000295345"/>
    </source>
</evidence>
<reference evidence="1 2" key="1">
    <citation type="submission" date="2019-03" db="EMBL/GenBank/DDBJ databases">
        <title>Draft genome sequences of novel Actinobacteria.</title>
        <authorList>
            <person name="Sahin N."/>
            <person name="Ay H."/>
            <person name="Saygin H."/>
        </authorList>
    </citation>
    <scope>NUCLEOTIDE SEQUENCE [LARGE SCALE GENOMIC DNA]</scope>
    <source>
        <strain evidence="1 2">DSM 41900</strain>
    </source>
</reference>
<keyword evidence="2" id="KW-1185">Reference proteome</keyword>
<dbReference type="Proteomes" id="UP000295345">
    <property type="component" value="Unassembled WGS sequence"/>
</dbReference>
<dbReference type="AlphaFoldDB" id="A0A4R4SZD8"/>
<organism evidence="1 2">
    <name type="scientific">Streptomyces hainanensis</name>
    <dbReference type="NCBI Taxonomy" id="402648"/>
    <lineage>
        <taxon>Bacteria</taxon>
        <taxon>Bacillati</taxon>
        <taxon>Actinomycetota</taxon>
        <taxon>Actinomycetes</taxon>
        <taxon>Kitasatosporales</taxon>
        <taxon>Streptomycetaceae</taxon>
        <taxon>Streptomyces</taxon>
    </lineage>
</organism>
<name>A0A4R4SZD8_9ACTN</name>
<gene>
    <name evidence="1" type="ORF">E1283_25680</name>
</gene>
<protein>
    <submittedName>
        <fullName evidence="1">Uncharacterized protein</fullName>
    </submittedName>
</protein>
<accession>A0A4R4SZD8</accession>
<proteinExistence type="predicted"/>